<gene>
    <name evidence="13" type="ORF">Q9312_08650</name>
</gene>
<dbReference type="RefSeq" id="WP_309204196.1">
    <property type="nucleotide sequence ID" value="NZ_CP133548.1"/>
</dbReference>
<keyword evidence="5" id="KW-0808">Transferase</keyword>
<dbReference type="SUPFAM" id="SSF158472">
    <property type="entry name" value="HAMP domain-like"/>
    <property type="match status" value="1"/>
</dbReference>
<dbReference type="CDD" id="cd06225">
    <property type="entry name" value="HAMP"/>
    <property type="match status" value="1"/>
</dbReference>
<evidence type="ECO:0000256" key="10">
    <source>
        <dbReference type="SAM" id="Phobius"/>
    </source>
</evidence>
<dbReference type="Pfam" id="PF02518">
    <property type="entry name" value="HATPase_c"/>
    <property type="match status" value="1"/>
</dbReference>
<dbReference type="EMBL" id="CP133548">
    <property type="protein sequence ID" value="WMS88970.1"/>
    <property type="molecule type" value="Genomic_DNA"/>
</dbReference>
<dbReference type="Gene3D" id="1.10.287.130">
    <property type="match status" value="1"/>
</dbReference>
<evidence type="ECO:0000313" key="13">
    <source>
        <dbReference type="EMBL" id="WMS88970.1"/>
    </source>
</evidence>
<keyword evidence="14" id="KW-1185">Reference proteome</keyword>
<feature type="domain" description="HAMP" evidence="12">
    <location>
        <begin position="159"/>
        <end position="212"/>
    </location>
</feature>
<organism evidence="13 14">
    <name type="scientific">Pleionea litopenaei</name>
    <dbReference type="NCBI Taxonomy" id="3070815"/>
    <lineage>
        <taxon>Bacteria</taxon>
        <taxon>Pseudomonadati</taxon>
        <taxon>Pseudomonadota</taxon>
        <taxon>Gammaproteobacteria</taxon>
        <taxon>Oceanospirillales</taxon>
        <taxon>Pleioneaceae</taxon>
        <taxon>Pleionea</taxon>
    </lineage>
</organism>
<protein>
    <recommendedName>
        <fullName evidence="3">histidine kinase</fullName>
        <ecNumber evidence="3">2.7.13.3</ecNumber>
    </recommendedName>
</protein>
<dbReference type="GO" id="GO:0000155">
    <property type="term" value="F:phosphorelay sensor kinase activity"/>
    <property type="evidence" value="ECO:0007669"/>
    <property type="project" value="InterPro"/>
</dbReference>
<name>A0AA51RWU1_9GAMM</name>
<dbReference type="InterPro" id="IPR036097">
    <property type="entry name" value="HisK_dim/P_sf"/>
</dbReference>
<comment type="subcellular location">
    <subcellularLocation>
        <location evidence="2">Membrane</location>
    </subcellularLocation>
</comment>
<evidence type="ECO:0000256" key="8">
    <source>
        <dbReference type="ARBA" id="ARBA00022989"/>
    </source>
</evidence>
<dbReference type="InterPro" id="IPR036890">
    <property type="entry name" value="HATPase_C_sf"/>
</dbReference>
<keyword evidence="8 10" id="KW-1133">Transmembrane helix</keyword>
<keyword evidence="7 13" id="KW-0418">Kinase</keyword>
<dbReference type="GO" id="GO:0005886">
    <property type="term" value="C:plasma membrane"/>
    <property type="evidence" value="ECO:0007669"/>
    <property type="project" value="TreeGrafter"/>
</dbReference>
<evidence type="ECO:0000256" key="9">
    <source>
        <dbReference type="ARBA" id="ARBA00023012"/>
    </source>
</evidence>
<evidence type="ECO:0000313" key="14">
    <source>
        <dbReference type="Proteomes" id="UP001239782"/>
    </source>
</evidence>
<dbReference type="Pfam" id="PF00512">
    <property type="entry name" value="HisKA"/>
    <property type="match status" value="1"/>
</dbReference>
<dbReference type="PANTHER" id="PTHR45436:SF16">
    <property type="entry name" value="HISTIDINE KINASE"/>
    <property type="match status" value="1"/>
</dbReference>
<dbReference type="InterPro" id="IPR003661">
    <property type="entry name" value="HisK_dim/P_dom"/>
</dbReference>
<dbReference type="PANTHER" id="PTHR45436">
    <property type="entry name" value="SENSOR HISTIDINE KINASE YKOH"/>
    <property type="match status" value="1"/>
</dbReference>
<dbReference type="InterPro" id="IPR005467">
    <property type="entry name" value="His_kinase_dom"/>
</dbReference>
<evidence type="ECO:0000256" key="2">
    <source>
        <dbReference type="ARBA" id="ARBA00004370"/>
    </source>
</evidence>
<evidence type="ECO:0000256" key="4">
    <source>
        <dbReference type="ARBA" id="ARBA00022553"/>
    </source>
</evidence>
<keyword evidence="4" id="KW-0597">Phosphoprotein</keyword>
<dbReference type="CDD" id="cd00082">
    <property type="entry name" value="HisKA"/>
    <property type="match status" value="1"/>
</dbReference>
<keyword evidence="10" id="KW-0472">Membrane</keyword>
<feature type="transmembrane region" description="Helical" evidence="10">
    <location>
        <begin position="12"/>
        <end position="38"/>
    </location>
</feature>
<dbReference type="InterPro" id="IPR003594">
    <property type="entry name" value="HATPase_dom"/>
</dbReference>
<evidence type="ECO:0000259" key="11">
    <source>
        <dbReference type="PROSITE" id="PS50109"/>
    </source>
</evidence>
<dbReference type="PROSITE" id="PS50885">
    <property type="entry name" value="HAMP"/>
    <property type="match status" value="1"/>
</dbReference>
<dbReference type="Proteomes" id="UP001239782">
    <property type="component" value="Chromosome"/>
</dbReference>
<evidence type="ECO:0000256" key="7">
    <source>
        <dbReference type="ARBA" id="ARBA00022777"/>
    </source>
</evidence>
<dbReference type="KEGG" id="plei:Q9312_08650"/>
<proteinExistence type="predicted"/>
<dbReference type="SMART" id="SM00388">
    <property type="entry name" value="HisKA"/>
    <property type="match status" value="1"/>
</dbReference>
<evidence type="ECO:0000259" key="12">
    <source>
        <dbReference type="PROSITE" id="PS50885"/>
    </source>
</evidence>
<comment type="catalytic activity">
    <reaction evidence="1">
        <text>ATP + protein L-histidine = ADP + protein N-phospho-L-histidine.</text>
        <dbReference type="EC" id="2.7.13.3"/>
    </reaction>
</comment>
<sequence>MSTKQTSIKRLIILYFVCFAVFLSLLFSAISFLNLYAIEDEYFELQLKEEAEYLNQEFQRTGIYAEPRVPYIQIANSRDEFPEDIRAIALEEPQRVEFDGSAQRYYHVYPLNQEGAYLVAEVSQRLLVRSSRDSIFWLLGVVSTLMIGIAILLAVIVGKKSIQPLSNLTRKVKALSPDDIPKKLPVDYPNNEVGELADAFNQLLQRIHQFIVREQHFTRDISHELRTPLAVIKSSCELILLEKAVLSDKQVEHLQKIVNSSDQMQQVITTLLCLAREDESLLNDKTRVVNVVEKVLLEQINSKNDEVDIQIDIDDSLFLPISEVPLYILLSNLVSNAMHYTEHGYIKIYVTDHTLCIEDSGKGIDAKIKDKATELFIKSPQSQGFGIGLSLVDRLCEQLGLTFQLQHLAQGTRAVIVFKKEV</sequence>
<evidence type="ECO:0000256" key="6">
    <source>
        <dbReference type="ARBA" id="ARBA00022692"/>
    </source>
</evidence>
<evidence type="ECO:0000256" key="5">
    <source>
        <dbReference type="ARBA" id="ARBA00022679"/>
    </source>
</evidence>
<keyword evidence="6 10" id="KW-0812">Transmembrane</keyword>
<dbReference type="Pfam" id="PF00672">
    <property type="entry name" value="HAMP"/>
    <property type="match status" value="1"/>
</dbReference>
<dbReference type="AlphaFoldDB" id="A0AA51RWU1"/>
<dbReference type="InterPro" id="IPR003660">
    <property type="entry name" value="HAMP_dom"/>
</dbReference>
<dbReference type="Gene3D" id="3.30.565.10">
    <property type="entry name" value="Histidine kinase-like ATPase, C-terminal domain"/>
    <property type="match status" value="1"/>
</dbReference>
<keyword evidence="9" id="KW-0902">Two-component regulatory system</keyword>
<evidence type="ECO:0000256" key="3">
    <source>
        <dbReference type="ARBA" id="ARBA00012438"/>
    </source>
</evidence>
<dbReference type="EC" id="2.7.13.3" evidence="3"/>
<dbReference type="PROSITE" id="PS50109">
    <property type="entry name" value="HIS_KIN"/>
    <property type="match status" value="1"/>
</dbReference>
<dbReference type="SMART" id="SM00304">
    <property type="entry name" value="HAMP"/>
    <property type="match status" value="1"/>
</dbReference>
<feature type="transmembrane region" description="Helical" evidence="10">
    <location>
        <begin position="135"/>
        <end position="157"/>
    </location>
</feature>
<reference evidence="13 14" key="1">
    <citation type="submission" date="2023-08" db="EMBL/GenBank/DDBJ databases">
        <title>Pleionea litopenaei sp. nov., isolated from stomach of juvenile Litopenaeus vannamei.</title>
        <authorList>
            <person name="Rho A.M."/>
            <person name="Hwang C.Y."/>
        </authorList>
    </citation>
    <scope>NUCLEOTIDE SEQUENCE [LARGE SCALE GENOMIC DNA]</scope>
    <source>
        <strain evidence="13 14">HL-JVS1</strain>
    </source>
</reference>
<dbReference type="SUPFAM" id="SSF55874">
    <property type="entry name" value="ATPase domain of HSP90 chaperone/DNA topoisomerase II/histidine kinase"/>
    <property type="match status" value="1"/>
</dbReference>
<dbReference type="InterPro" id="IPR050428">
    <property type="entry name" value="TCS_sensor_his_kinase"/>
</dbReference>
<feature type="domain" description="Histidine kinase" evidence="11">
    <location>
        <begin position="220"/>
        <end position="422"/>
    </location>
</feature>
<dbReference type="Gene3D" id="6.10.340.10">
    <property type="match status" value="1"/>
</dbReference>
<evidence type="ECO:0000256" key="1">
    <source>
        <dbReference type="ARBA" id="ARBA00000085"/>
    </source>
</evidence>
<accession>A0AA51RWU1</accession>
<dbReference type="SMART" id="SM00387">
    <property type="entry name" value="HATPase_c"/>
    <property type="match status" value="1"/>
</dbReference>
<dbReference type="SUPFAM" id="SSF47384">
    <property type="entry name" value="Homodimeric domain of signal transducing histidine kinase"/>
    <property type="match status" value="1"/>
</dbReference>